<accession>H6RER4</accession>
<feature type="domain" description="Fe/B12 periplasmic-binding" evidence="2">
    <location>
        <begin position="19"/>
        <end position="261"/>
    </location>
</feature>
<evidence type="ECO:0000313" key="3">
    <source>
        <dbReference type="EMBL" id="CCF99525.1"/>
    </source>
</evidence>
<proteinExistence type="predicted"/>
<keyword evidence="1" id="KW-0732">Signal</keyword>
<dbReference type="InterPro" id="IPR050902">
    <property type="entry name" value="ABC_Transporter_SBP"/>
</dbReference>
<evidence type="ECO:0000259" key="2">
    <source>
        <dbReference type="PROSITE" id="PS50983"/>
    </source>
</evidence>
<name>H6RER4_9BACT</name>
<dbReference type="PANTHER" id="PTHR30535">
    <property type="entry name" value="VITAMIN B12-BINDING PROTEIN"/>
    <property type="match status" value="1"/>
</dbReference>
<dbReference type="Gene3D" id="3.40.50.1980">
    <property type="entry name" value="Nitrogenase molybdenum iron protein domain"/>
    <property type="match status" value="2"/>
</dbReference>
<protein>
    <submittedName>
        <fullName evidence="3">Periplasmic-binding protein, iron-siderophore/cobalamin ABC-type uptake system</fullName>
    </submittedName>
</protein>
<evidence type="ECO:0000256" key="1">
    <source>
        <dbReference type="ARBA" id="ARBA00022729"/>
    </source>
</evidence>
<dbReference type="NCBIfam" id="NF038402">
    <property type="entry name" value="TroA_like"/>
    <property type="match status" value="1"/>
</dbReference>
<dbReference type="PROSITE" id="PS50983">
    <property type="entry name" value="FE_B12_PBP"/>
    <property type="match status" value="1"/>
</dbReference>
<gene>
    <name evidence="3" type="ORF">VIS_S18BKA20004</name>
</gene>
<dbReference type="InterPro" id="IPR002491">
    <property type="entry name" value="ABC_transptr_periplasmic_BD"/>
</dbReference>
<reference evidence="3" key="2">
    <citation type="submission" date="2012-02" db="EMBL/GenBank/DDBJ databases">
        <authorList>
            <person name="Genoscope - CEA"/>
        </authorList>
    </citation>
    <scope>NUCLEOTIDE SEQUENCE</scope>
</reference>
<dbReference type="AlphaFoldDB" id="H6RER4"/>
<organism evidence="3">
    <name type="scientific">uncultured Flavobacteriia bacterium</name>
    <dbReference type="NCBI Taxonomy" id="212695"/>
    <lineage>
        <taxon>Bacteria</taxon>
        <taxon>Pseudomonadati</taxon>
        <taxon>Bacteroidota</taxon>
        <taxon>Flavobacteriia</taxon>
        <taxon>environmental samples</taxon>
    </lineage>
</organism>
<sequence>MLFTDQLGRKISLEKFPSRIISLVPSQTELLYDLGLSEKVVGITKFCIHPEIWFNEKKRVGGTKNINFDLIENLRPDLIIANKEENTKEEVQQLMNHYPVWVSDIGNLEDALTMIDSIGELTNSTKKATTISKKIEASFNDLPQLLSSSAAYIIWNKPIMTVNNTRFIHDMLQRIGLVNVFADAENEYPKITKSQLKFANPSLILLSSEPFPFKQKHIDFYKEICPEAEVVLVDGEFFSWYGSRLQKSAAYFSNFFPKLLR</sequence>
<dbReference type="InterPro" id="IPR054828">
    <property type="entry name" value="Vit_B12_bind_prot"/>
</dbReference>
<dbReference type="Pfam" id="PF01497">
    <property type="entry name" value="Peripla_BP_2"/>
    <property type="match status" value="1"/>
</dbReference>
<dbReference type="EMBL" id="FO117582">
    <property type="protein sequence ID" value="CCF99525.1"/>
    <property type="molecule type" value="Genomic_DNA"/>
</dbReference>
<dbReference type="PANTHER" id="PTHR30535:SF35">
    <property type="entry name" value="PERIPLASMIC BINDING PROTEIN"/>
    <property type="match status" value="1"/>
</dbReference>
<reference evidence="3" key="1">
    <citation type="journal article" date="2012" name="Environ. Microbiol.">
        <title>Genomic content of uncultured Bacteroidetes from contrasting oceanic provinces in the North Atlantic Ocean.</title>
        <authorList>
            <person name="Gomez-Pereira P.R."/>
            <person name="Schuler M."/>
            <person name="Fuchs B.M."/>
            <person name="Bennke C."/>
            <person name="Teeling H."/>
            <person name="Waldmann J."/>
            <person name="Richter M."/>
            <person name="Barbe V."/>
            <person name="Bataille E."/>
            <person name="Glockner F.O."/>
            <person name="Amann R."/>
        </authorList>
    </citation>
    <scope>NUCLEOTIDE SEQUENCE</scope>
</reference>
<dbReference type="SUPFAM" id="SSF53807">
    <property type="entry name" value="Helical backbone' metal receptor"/>
    <property type="match status" value="1"/>
</dbReference>